<keyword evidence="5 8" id="KW-1133">Transmembrane helix</keyword>
<keyword evidence="3" id="KW-1003">Cell membrane</keyword>
<dbReference type="RefSeq" id="WP_255852083.1">
    <property type="nucleotide sequence ID" value="NZ_CP073347.1"/>
</dbReference>
<comment type="subcellular location">
    <subcellularLocation>
        <location evidence="1">Cell membrane</location>
        <topology evidence="1">Single-pass membrane protein</topology>
    </subcellularLocation>
    <subcellularLocation>
        <location evidence="7">Cell membrane</location>
        <topology evidence="7">Single-pass type II membrane protein</topology>
    </subcellularLocation>
</comment>
<evidence type="ECO:0000256" key="3">
    <source>
        <dbReference type="ARBA" id="ARBA00022475"/>
    </source>
</evidence>
<dbReference type="EMBL" id="CP073347">
    <property type="protein sequence ID" value="UTW10078.1"/>
    <property type="molecule type" value="Genomic_DNA"/>
</dbReference>
<accession>A0ABY5HCJ7</accession>
<evidence type="ECO:0000256" key="2">
    <source>
        <dbReference type="ARBA" id="ARBA00005811"/>
    </source>
</evidence>
<evidence type="ECO:0000256" key="7">
    <source>
        <dbReference type="RuleBase" id="RU003879"/>
    </source>
</evidence>
<evidence type="ECO:0000313" key="9">
    <source>
        <dbReference type="EMBL" id="UTW10078.1"/>
    </source>
</evidence>
<gene>
    <name evidence="9" type="ORF">KDW95_12200</name>
</gene>
<dbReference type="Proteomes" id="UP001058461">
    <property type="component" value="Chromosome"/>
</dbReference>
<evidence type="ECO:0000256" key="1">
    <source>
        <dbReference type="ARBA" id="ARBA00004162"/>
    </source>
</evidence>
<organism evidence="9 10">
    <name type="scientific">Marinobacterium rhizophilum</name>
    <dbReference type="NCBI Taxonomy" id="420402"/>
    <lineage>
        <taxon>Bacteria</taxon>
        <taxon>Pseudomonadati</taxon>
        <taxon>Pseudomonadota</taxon>
        <taxon>Gammaproteobacteria</taxon>
        <taxon>Oceanospirillales</taxon>
        <taxon>Oceanospirillaceae</taxon>
        <taxon>Marinobacterium</taxon>
    </lineage>
</organism>
<keyword evidence="10" id="KW-1185">Reference proteome</keyword>
<proteinExistence type="inferred from homology"/>
<reference evidence="9" key="1">
    <citation type="submission" date="2021-04" db="EMBL/GenBank/DDBJ databases">
        <title>Oceanospirillales bacteria with DddD are important DMSP degraders in coastal seawater.</title>
        <authorList>
            <person name="Liu J."/>
        </authorList>
    </citation>
    <scope>NUCLEOTIDE SEQUENCE</scope>
    <source>
        <strain evidence="9">D13-1</strain>
    </source>
</reference>
<evidence type="ECO:0000313" key="10">
    <source>
        <dbReference type="Proteomes" id="UP001058461"/>
    </source>
</evidence>
<dbReference type="PANTHER" id="PTHR30558">
    <property type="entry name" value="EXBD MEMBRANE COMPONENT OF PMF-DRIVEN MACROMOLECULE IMPORT SYSTEM"/>
    <property type="match status" value="1"/>
</dbReference>
<evidence type="ECO:0000256" key="6">
    <source>
        <dbReference type="ARBA" id="ARBA00023136"/>
    </source>
</evidence>
<comment type="similarity">
    <text evidence="2 7">Belongs to the ExbD/TolR family.</text>
</comment>
<keyword evidence="6 8" id="KW-0472">Membrane</keyword>
<dbReference type="InterPro" id="IPR003400">
    <property type="entry name" value="ExbD"/>
</dbReference>
<keyword evidence="4 7" id="KW-0812">Transmembrane</keyword>
<evidence type="ECO:0000256" key="8">
    <source>
        <dbReference type="SAM" id="Phobius"/>
    </source>
</evidence>
<evidence type="ECO:0000256" key="4">
    <source>
        <dbReference type="ARBA" id="ARBA00022692"/>
    </source>
</evidence>
<evidence type="ECO:0000256" key="5">
    <source>
        <dbReference type="ARBA" id="ARBA00022989"/>
    </source>
</evidence>
<keyword evidence="7" id="KW-0653">Protein transport</keyword>
<name>A0ABY5HCJ7_9GAMM</name>
<keyword evidence="7" id="KW-0813">Transport</keyword>
<protein>
    <submittedName>
        <fullName evidence="9">Biopolymer transporter ExbD</fullName>
    </submittedName>
</protein>
<dbReference type="Pfam" id="PF02472">
    <property type="entry name" value="ExbD"/>
    <property type="match status" value="1"/>
</dbReference>
<sequence length="130" mass="14049">MRLELAAPARRRAISLTPLIDVVFILLLFFMLSSTFTQWRQLDLAVPGTGAATPPAQHPVRLLSDGGHFRLDGVEFDVQDSVALAQHIRGQEQDLFVISADSGIATQAMVSLLDALKTAGARQLSLAQTP</sequence>
<feature type="transmembrane region" description="Helical" evidence="8">
    <location>
        <begin position="12"/>
        <end position="32"/>
    </location>
</feature>